<gene>
    <name evidence="1" type="ORF">BA062_30235</name>
</gene>
<accession>A0A318LL46</accession>
<keyword evidence="2" id="KW-1185">Reference proteome</keyword>
<evidence type="ECO:0000313" key="1">
    <source>
        <dbReference type="EMBL" id="PXY24486.1"/>
    </source>
</evidence>
<organism evidence="1 2">
    <name type="scientific">Prauserella flavalba</name>
    <dbReference type="NCBI Taxonomy" id="1477506"/>
    <lineage>
        <taxon>Bacteria</taxon>
        <taxon>Bacillati</taxon>
        <taxon>Actinomycetota</taxon>
        <taxon>Actinomycetes</taxon>
        <taxon>Pseudonocardiales</taxon>
        <taxon>Pseudonocardiaceae</taxon>
        <taxon>Prauserella</taxon>
    </lineage>
</organism>
<name>A0A318LL46_9PSEU</name>
<evidence type="ECO:0008006" key="3">
    <source>
        <dbReference type="Google" id="ProtNLM"/>
    </source>
</evidence>
<dbReference type="EMBL" id="MASU01000013">
    <property type="protein sequence ID" value="PXY24486.1"/>
    <property type="molecule type" value="Genomic_DNA"/>
</dbReference>
<reference evidence="1 2" key="1">
    <citation type="submission" date="2016-07" db="EMBL/GenBank/DDBJ databases">
        <title>Draft genome sequence of Prauserella sp. YIM 121212, isolated from alkaline soil.</title>
        <authorList>
            <person name="Ruckert C."/>
            <person name="Albersmeier A."/>
            <person name="Jiang C.-L."/>
            <person name="Jiang Y."/>
            <person name="Kalinowski J."/>
            <person name="Schneider O."/>
            <person name="Winkler A."/>
            <person name="Zotchev S.B."/>
        </authorList>
    </citation>
    <scope>NUCLEOTIDE SEQUENCE [LARGE SCALE GENOMIC DNA]</scope>
    <source>
        <strain evidence="1 2">YIM 121212</strain>
    </source>
</reference>
<dbReference type="Proteomes" id="UP000247892">
    <property type="component" value="Unassembled WGS sequence"/>
</dbReference>
<protein>
    <recommendedName>
        <fullName evidence="3">Mycothiol-dependent maleylpyruvate isomerase metal-binding domain-containing protein</fullName>
    </recommendedName>
</protein>
<evidence type="ECO:0000313" key="2">
    <source>
        <dbReference type="Proteomes" id="UP000247892"/>
    </source>
</evidence>
<proteinExistence type="predicted"/>
<dbReference type="AlphaFoldDB" id="A0A318LL46"/>
<comment type="caution">
    <text evidence="1">The sequence shown here is derived from an EMBL/GenBank/DDBJ whole genome shotgun (WGS) entry which is preliminary data.</text>
</comment>
<sequence>MIPEAEVFLLADQAAMHVLTRIPGERLDTLLPPVFDMPGADRPTPLREVVAHLAYDEAWIPDLLAGRSMDEVGKDAYDGDLLGDDPAGNLTRLGEAARAAARTVTDREAPVHCSYGVCATWDYFWQLNVARTLTAHDVAAHLGLGSPLSEELSRRMYDGSVPLAPRWREIGVFREPVPVAGDASWRTRYLALTGRRA</sequence>